<reference evidence="4" key="1">
    <citation type="journal article" date="2017" name="Gigascience">
        <title>The genome draft of coconut (Cocos nucifera).</title>
        <authorList>
            <person name="Xiao Y."/>
            <person name="Xu P."/>
            <person name="Fan H."/>
            <person name="Baudouin L."/>
            <person name="Xia W."/>
            <person name="Bocs S."/>
            <person name="Xu J."/>
            <person name="Li Q."/>
            <person name="Guo A."/>
            <person name="Zhou L."/>
            <person name="Li J."/>
            <person name="Wu Y."/>
            <person name="Ma Z."/>
            <person name="Armero A."/>
            <person name="Issali A.E."/>
            <person name="Liu N."/>
            <person name="Peng M."/>
            <person name="Yang Y."/>
        </authorList>
    </citation>
    <scope>NUCLEOTIDE SEQUENCE</scope>
    <source>
        <tissue evidence="4">Spear leaf of Hainan Tall coconut</tissue>
    </source>
</reference>
<dbReference type="AlphaFoldDB" id="A0A8K0NDQ6"/>
<evidence type="ECO:0000256" key="1">
    <source>
        <dbReference type="PROSITE-ProRule" id="PRU00175"/>
    </source>
</evidence>
<feature type="domain" description="RING-type" evidence="3">
    <location>
        <begin position="92"/>
        <end position="132"/>
    </location>
</feature>
<feature type="domain" description="RING-type" evidence="3">
    <location>
        <begin position="187"/>
        <end position="228"/>
    </location>
</feature>
<protein>
    <recommendedName>
        <fullName evidence="3">RING-type domain-containing protein</fullName>
    </recommendedName>
</protein>
<keyword evidence="1" id="KW-0479">Metal-binding</keyword>
<dbReference type="SMART" id="SM00184">
    <property type="entry name" value="RING"/>
    <property type="match status" value="2"/>
</dbReference>
<dbReference type="Proteomes" id="UP000797356">
    <property type="component" value="Chromosome 16"/>
</dbReference>
<dbReference type="GO" id="GO:0008270">
    <property type="term" value="F:zinc ion binding"/>
    <property type="evidence" value="ECO:0007669"/>
    <property type="project" value="UniProtKB-KW"/>
</dbReference>
<comment type="caution">
    <text evidence="4">The sequence shown here is derived from an EMBL/GenBank/DDBJ whole genome shotgun (WGS) entry which is preliminary data.</text>
</comment>
<gene>
    <name evidence="4" type="ORF">COCNU_16G006340</name>
</gene>
<dbReference type="Pfam" id="PF13639">
    <property type="entry name" value="zf-RING_2"/>
    <property type="match status" value="2"/>
</dbReference>
<organism evidence="4 5">
    <name type="scientific">Cocos nucifera</name>
    <name type="common">Coconut palm</name>
    <dbReference type="NCBI Taxonomy" id="13894"/>
    <lineage>
        <taxon>Eukaryota</taxon>
        <taxon>Viridiplantae</taxon>
        <taxon>Streptophyta</taxon>
        <taxon>Embryophyta</taxon>
        <taxon>Tracheophyta</taxon>
        <taxon>Spermatophyta</taxon>
        <taxon>Magnoliopsida</taxon>
        <taxon>Liliopsida</taxon>
        <taxon>Arecaceae</taxon>
        <taxon>Arecoideae</taxon>
        <taxon>Cocoseae</taxon>
        <taxon>Attaleinae</taxon>
        <taxon>Cocos</taxon>
    </lineage>
</organism>
<evidence type="ECO:0000259" key="3">
    <source>
        <dbReference type="PROSITE" id="PS50089"/>
    </source>
</evidence>
<evidence type="ECO:0000256" key="2">
    <source>
        <dbReference type="SAM" id="MobiDB-lite"/>
    </source>
</evidence>
<dbReference type="OrthoDB" id="8062037at2759"/>
<dbReference type="PANTHER" id="PTHR46359:SF2">
    <property type="entry name" value="GEO07743P1"/>
    <property type="match status" value="1"/>
</dbReference>
<dbReference type="PANTHER" id="PTHR46359">
    <property type="entry name" value="GEO07743P1"/>
    <property type="match status" value="1"/>
</dbReference>
<reference evidence="4" key="2">
    <citation type="submission" date="2019-07" db="EMBL/GenBank/DDBJ databases">
        <authorList>
            <person name="Yang Y."/>
            <person name="Bocs S."/>
            <person name="Baudouin L."/>
        </authorList>
    </citation>
    <scope>NUCLEOTIDE SEQUENCE</scope>
    <source>
        <tissue evidence="4">Spear leaf of Hainan Tall coconut</tissue>
    </source>
</reference>
<proteinExistence type="predicted"/>
<dbReference type="EMBL" id="CM017887">
    <property type="protein sequence ID" value="KAG1371540.1"/>
    <property type="molecule type" value="Genomic_DNA"/>
</dbReference>
<dbReference type="Gene3D" id="3.30.40.10">
    <property type="entry name" value="Zinc/RING finger domain, C3HC4 (zinc finger)"/>
    <property type="match status" value="2"/>
</dbReference>
<feature type="compositionally biased region" description="Acidic residues" evidence="2">
    <location>
        <begin position="164"/>
        <end position="182"/>
    </location>
</feature>
<dbReference type="InterPro" id="IPR052804">
    <property type="entry name" value="UEC_component"/>
</dbReference>
<sequence>MILKAVTEVPSIEKLEAFSLDGFLLLEASSKAIGGVLRGSFSDELKEHYFEGVISYLAHKHAKDAVTSKVDTVALKVEFKVITNIFEPSERCMVCLVEFQLGEAVERKPCGHTYHEDCTEYYIKRNIDCPTCYYEPESSSSKSSSGAREFASEEDIIKVSCDFPDTDEDDDDDDESEEESPDEPGMCMVCLVDFGPREVVVEREPCGHTYHEDCMEYYIKHDIDCPACYYDESESSSMSEEESSDESGGIRSVSCGFCNIDGKVR</sequence>
<dbReference type="SUPFAM" id="SSF57850">
    <property type="entry name" value="RING/U-box"/>
    <property type="match status" value="2"/>
</dbReference>
<evidence type="ECO:0000313" key="5">
    <source>
        <dbReference type="Proteomes" id="UP000797356"/>
    </source>
</evidence>
<dbReference type="InterPro" id="IPR013083">
    <property type="entry name" value="Znf_RING/FYVE/PHD"/>
</dbReference>
<name>A0A8K0NDQ6_COCNU</name>
<evidence type="ECO:0000313" key="4">
    <source>
        <dbReference type="EMBL" id="KAG1371540.1"/>
    </source>
</evidence>
<dbReference type="InterPro" id="IPR001841">
    <property type="entry name" value="Znf_RING"/>
</dbReference>
<dbReference type="PROSITE" id="PS50089">
    <property type="entry name" value="ZF_RING_2"/>
    <property type="match status" value="2"/>
</dbReference>
<keyword evidence="1" id="KW-0863">Zinc-finger</keyword>
<keyword evidence="5" id="KW-1185">Reference proteome</keyword>
<keyword evidence="1" id="KW-0862">Zinc</keyword>
<accession>A0A8K0NDQ6</accession>
<feature type="region of interest" description="Disordered" evidence="2">
    <location>
        <begin position="161"/>
        <end position="187"/>
    </location>
</feature>